<dbReference type="PANTHER" id="PTHR10948">
    <property type="entry name" value="TRANSPOSASE"/>
    <property type="match status" value="1"/>
</dbReference>
<evidence type="ECO:0000313" key="2">
    <source>
        <dbReference type="EMBL" id="NRV12381.1"/>
    </source>
</evidence>
<dbReference type="InterPro" id="IPR051917">
    <property type="entry name" value="Transposase-Integrase"/>
</dbReference>
<dbReference type="PANTHER" id="PTHR10948:SF23">
    <property type="entry name" value="TRANSPOSASE INSI FOR INSERTION SEQUENCE ELEMENT IS30A-RELATED"/>
    <property type="match status" value="1"/>
</dbReference>
<dbReference type="EMBL" id="JABSXK010000001">
    <property type="protein sequence ID" value="NRV12381.1"/>
    <property type="molecule type" value="Genomic_DNA"/>
</dbReference>
<dbReference type="GO" id="GO:0032196">
    <property type="term" value="P:transposition"/>
    <property type="evidence" value="ECO:0007669"/>
    <property type="project" value="TreeGrafter"/>
</dbReference>
<dbReference type="AlphaFoldDB" id="A0A9Q5CP89"/>
<accession>A0A9Q5CP89</accession>
<gene>
    <name evidence="2" type="ORF">DFH45_005344</name>
</gene>
<dbReference type="GO" id="GO:0005829">
    <property type="term" value="C:cytosol"/>
    <property type="evidence" value="ECO:0007669"/>
    <property type="project" value="TreeGrafter"/>
</dbReference>
<dbReference type="InterPro" id="IPR012337">
    <property type="entry name" value="RNaseH-like_sf"/>
</dbReference>
<feature type="domain" description="Integrase catalytic" evidence="1">
    <location>
        <begin position="1"/>
        <end position="123"/>
    </location>
</feature>
<protein>
    <submittedName>
        <fullName evidence="2">IS30 family transposase</fullName>
    </submittedName>
</protein>
<dbReference type="NCBIfam" id="NF033563">
    <property type="entry name" value="transpos_IS30"/>
    <property type="match status" value="1"/>
</dbReference>
<reference evidence="2" key="1">
    <citation type="submission" date="2020-05" db="EMBL/GenBank/DDBJ databases">
        <title>Genomic insights into acetone-butanol-ethanol (ABE) fermentation by sequencing solventogenic clostridia strains.</title>
        <authorList>
            <person name="Brown S."/>
        </authorList>
    </citation>
    <scope>NUCLEOTIDE SEQUENCE</scope>
    <source>
        <strain evidence="2">DJ126</strain>
    </source>
</reference>
<dbReference type="InterPro" id="IPR053392">
    <property type="entry name" value="Transposase_IS30-like"/>
</dbReference>
<organism evidence="2 3">
    <name type="scientific">Clostridium beijerinckii</name>
    <name type="common">Clostridium MP</name>
    <dbReference type="NCBI Taxonomy" id="1520"/>
    <lineage>
        <taxon>Bacteria</taxon>
        <taxon>Bacillati</taxon>
        <taxon>Bacillota</taxon>
        <taxon>Clostridia</taxon>
        <taxon>Eubacteriales</taxon>
        <taxon>Clostridiaceae</taxon>
        <taxon>Clostridium</taxon>
    </lineage>
</organism>
<dbReference type="PROSITE" id="PS50994">
    <property type="entry name" value="INTEGRASE"/>
    <property type="match status" value="1"/>
</dbReference>
<name>A0A9Q5CP89_CLOBE</name>
<dbReference type="GO" id="GO:0015074">
    <property type="term" value="P:DNA integration"/>
    <property type="evidence" value="ECO:0007669"/>
    <property type="project" value="InterPro"/>
</dbReference>
<proteinExistence type="predicted"/>
<dbReference type="Gene3D" id="3.30.420.10">
    <property type="entry name" value="Ribonuclease H-like superfamily/Ribonuclease H"/>
    <property type="match status" value="1"/>
</dbReference>
<evidence type="ECO:0000313" key="3">
    <source>
        <dbReference type="Proteomes" id="UP000821656"/>
    </source>
</evidence>
<sequence length="135" mass="15886">MRKIAAKTASAVTDEVKNIRNVYGSQFSQVFKTITSDNSYKFADLSTLEAETDTKVYFTHPYSSFEKGTNERHNSLARRFIPKGKRIPDYNLNDILFIEDWMNTLPRKILNYNTPEELFEIHLYQIYYIQVDSRV</sequence>
<dbReference type="Proteomes" id="UP000821656">
    <property type="component" value="Unassembled WGS sequence"/>
</dbReference>
<dbReference type="GO" id="GO:0004803">
    <property type="term" value="F:transposase activity"/>
    <property type="evidence" value="ECO:0007669"/>
    <property type="project" value="TreeGrafter"/>
</dbReference>
<comment type="caution">
    <text evidence="2">The sequence shown here is derived from an EMBL/GenBank/DDBJ whole genome shotgun (WGS) entry which is preliminary data.</text>
</comment>
<dbReference type="GO" id="GO:0003676">
    <property type="term" value="F:nucleic acid binding"/>
    <property type="evidence" value="ECO:0007669"/>
    <property type="project" value="InterPro"/>
</dbReference>
<dbReference type="SUPFAM" id="SSF53098">
    <property type="entry name" value="Ribonuclease H-like"/>
    <property type="match status" value="1"/>
</dbReference>
<dbReference type="InterPro" id="IPR036397">
    <property type="entry name" value="RNaseH_sf"/>
</dbReference>
<dbReference type="InterPro" id="IPR001584">
    <property type="entry name" value="Integrase_cat-core"/>
</dbReference>
<evidence type="ECO:0000259" key="1">
    <source>
        <dbReference type="PROSITE" id="PS50994"/>
    </source>
</evidence>